<dbReference type="KEGG" id="vg:19686925"/>
<organism evidence="1 2">
    <name type="scientific">Cronobacter phage CR8</name>
    <dbReference type="NCBI Taxonomy" id="1327934"/>
    <lineage>
        <taxon>Viruses</taxon>
        <taxon>Duplodnaviria</taxon>
        <taxon>Heunggongvirae</taxon>
        <taxon>Uroviricota</taxon>
        <taxon>Caudoviricetes</taxon>
        <taxon>Vequintavirinae</taxon>
        <taxon>Certrevirus</taxon>
        <taxon>Certrevirus CR8</taxon>
    </lineage>
</organism>
<evidence type="ECO:0000313" key="1">
    <source>
        <dbReference type="EMBL" id="AIA64704.1"/>
    </source>
</evidence>
<protein>
    <submittedName>
        <fullName evidence="1">Uncharacterized protein</fullName>
    </submittedName>
</protein>
<dbReference type="RefSeq" id="YP_009042411.1">
    <property type="nucleotide sequence ID" value="NC_024354.1"/>
</dbReference>
<sequence>MKILELELEEGTVAVFCPEEVIDFVHQLSDSFLYDKEEMAFFETVYPEWSSFLLDQVQKQIAFLKVPGYQFIKKS</sequence>
<dbReference type="EMBL" id="KC954774">
    <property type="protein sequence ID" value="AIA64704.1"/>
    <property type="molecule type" value="Genomic_DNA"/>
</dbReference>
<name>A0A060AH40_9CAUD</name>
<reference evidence="1 2" key="1">
    <citation type="submission" date="2013-04" db="EMBL/GenBank/DDBJ databases">
        <title>Complete Genome Sequence of Cronobacter sakazakii Bacteriophage CR8.</title>
        <authorList>
            <person name="Kim Y."/>
            <person name="Shin H."/>
            <person name="Ryu S."/>
        </authorList>
    </citation>
    <scope>NUCLEOTIDE SEQUENCE [LARGE SCALE GENOMIC DNA]</scope>
</reference>
<gene>
    <name evidence="1" type="ORF">CR8_174</name>
</gene>
<dbReference type="Proteomes" id="UP000026984">
    <property type="component" value="Segment"/>
</dbReference>
<proteinExistence type="predicted"/>
<dbReference type="GeneID" id="19686925"/>
<evidence type="ECO:0000313" key="2">
    <source>
        <dbReference type="Proteomes" id="UP000026984"/>
    </source>
</evidence>
<keyword evidence="2" id="KW-1185">Reference proteome</keyword>
<accession>A0A060AH40</accession>